<feature type="region of interest" description="Disordered" evidence="4">
    <location>
        <begin position="1"/>
        <end position="24"/>
    </location>
</feature>
<dbReference type="GO" id="GO:0085020">
    <property type="term" value="P:protein K6-linked ubiquitination"/>
    <property type="evidence" value="ECO:0007669"/>
    <property type="project" value="TreeGrafter"/>
</dbReference>
<dbReference type="PROSITE" id="PS50297">
    <property type="entry name" value="ANK_REP_REGION"/>
    <property type="match status" value="1"/>
</dbReference>
<keyword evidence="6" id="KW-1185">Reference proteome</keyword>
<feature type="region of interest" description="Disordered" evidence="4">
    <location>
        <begin position="330"/>
        <end position="370"/>
    </location>
</feature>
<dbReference type="EMBL" id="CP097503">
    <property type="protein sequence ID" value="URD78869.1"/>
    <property type="molecule type" value="Genomic_DNA"/>
</dbReference>
<proteinExistence type="predicted"/>
<sequence>MMENSYSKFHAHTRRTTKYGGPPPPCEGIFPRDYTIVSRHLWALSRPILLTSWPLIKYQSPLPSSLEAPQRHTARRWETLERHRGGRTDSRRGAANLPFSTPPRGTGTSPRSSRSATLIPRRQFSRSPFPDTVSFLPCSPFLNLRFLLLLSCGGLFSWFRICRASSLLRHREFGSYYPLARPANRKALTPLHYAVQGSHLELIEYLVRKGASVTAMTKAGQTPIDRVSTDEVRALLVECKQPLTKDDKSTTIMEVGDSVSKEHIKENNGGSVAEEAANVDEEGVDTKEKRREWYGRMESRRIMFSFDVVGPSKCMFRRYGSMVSSSQSDAEVTAKLDGHEGVDVVPSQESSSDSESKPEGRQARKQRKKEAIRARLIVPQPQAVMSLEQTVSEKCLLERRDAIRSKCRGNCRSSSRIEAQGKYLQAIMERAQKSLCFDMNRLSGSLEATRAQLTDFDLPPSGLMGNGQSGLRREELGAEGGAVAGTHQGLGFQLYQEGRGVAEDSSRLLLDLNVKGSSGEMLGGSQNPNAGVGNQLLESDSALAETSDAVMVRIESMLPT</sequence>
<dbReference type="Pfam" id="PF00023">
    <property type="entry name" value="Ank"/>
    <property type="match status" value="1"/>
</dbReference>
<evidence type="ECO:0000256" key="3">
    <source>
        <dbReference type="PROSITE-ProRule" id="PRU00023"/>
    </source>
</evidence>
<feature type="compositionally biased region" description="Basic and acidic residues" evidence="4">
    <location>
        <begin position="75"/>
        <end position="92"/>
    </location>
</feature>
<reference evidence="5" key="1">
    <citation type="submission" date="2022-05" db="EMBL/GenBank/DDBJ databases">
        <title>The Musa troglodytarum L. genome provides insights into the mechanism of non-climacteric behaviour and enrichment of carotenoids.</title>
        <authorList>
            <person name="Wang J."/>
        </authorList>
    </citation>
    <scope>NUCLEOTIDE SEQUENCE</scope>
    <source>
        <tissue evidence="5">Leaf</tissue>
    </source>
</reference>
<dbReference type="SMART" id="SM00248">
    <property type="entry name" value="ANK"/>
    <property type="match status" value="1"/>
</dbReference>
<keyword evidence="1" id="KW-0677">Repeat</keyword>
<dbReference type="PANTHER" id="PTHR24171">
    <property type="entry name" value="ANKYRIN REPEAT DOMAIN-CONTAINING PROTEIN 39-RELATED"/>
    <property type="match status" value="1"/>
</dbReference>
<dbReference type="Proteomes" id="UP001055439">
    <property type="component" value="Chromosome 10"/>
</dbReference>
<dbReference type="InterPro" id="IPR036770">
    <property type="entry name" value="Ankyrin_rpt-contain_sf"/>
</dbReference>
<dbReference type="Gene3D" id="1.25.40.20">
    <property type="entry name" value="Ankyrin repeat-containing domain"/>
    <property type="match status" value="1"/>
</dbReference>
<dbReference type="InterPro" id="IPR002110">
    <property type="entry name" value="Ankyrin_rpt"/>
</dbReference>
<name>A0A9E7JFC5_9LILI</name>
<keyword evidence="2 3" id="KW-0040">ANK repeat</keyword>
<dbReference type="PROSITE" id="PS50088">
    <property type="entry name" value="ANK_REPEAT"/>
    <property type="match status" value="1"/>
</dbReference>
<feature type="repeat" description="ANK" evidence="3">
    <location>
        <begin position="186"/>
        <end position="218"/>
    </location>
</feature>
<feature type="region of interest" description="Disordered" evidence="4">
    <location>
        <begin position="265"/>
        <end position="284"/>
    </location>
</feature>
<evidence type="ECO:0000256" key="1">
    <source>
        <dbReference type="ARBA" id="ARBA00022737"/>
    </source>
</evidence>
<evidence type="ECO:0000313" key="6">
    <source>
        <dbReference type="Proteomes" id="UP001055439"/>
    </source>
</evidence>
<dbReference type="GO" id="GO:0004842">
    <property type="term" value="F:ubiquitin-protein transferase activity"/>
    <property type="evidence" value="ECO:0007669"/>
    <property type="project" value="TreeGrafter"/>
</dbReference>
<evidence type="ECO:0000256" key="4">
    <source>
        <dbReference type="SAM" id="MobiDB-lite"/>
    </source>
</evidence>
<feature type="non-terminal residue" evidence="5">
    <location>
        <position position="560"/>
    </location>
</feature>
<dbReference type="AlphaFoldDB" id="A0A9E7JFC5"/>
<dbReference type="PANTHER" id="PTHR24171:SF8">
    <property type="entry name" value="BRCA1-ASSOCIATED RING DOMAIN PROTEIN 1"/>
    <property type="match status" value="1"/>
</dbReference>
<feature type="compositionally biased region" description="Low complexity" evidence="4">
    <location>
        <begin position="102"/>
        <end position="115"/>
    </location>
</feature>
<dbReference type="OrthoDB" id="539213at2759"/>
<gene>
    <name evidence="5" type="ORF">MUK42_02492</name>
</gene>
<accession>A0A9E7JFC5</accession>
<feature type="compositionally biased region" description="Low complexity" evidence="4">
    <location>
        <begin position="343"/>
        <end position="353"/>
    </location>
</feature>
<protein>
    <submittedName>
        <fullName evidence="5">Ankyrin repeat</fullName>
    </submittedName>
</protein>
<feature type="compositionally biased region" description="Basic and acidic residues" evidence="4">
    <location>
        <begin position="332"/>
        <end position="342"/>
    </location>
</feature>
<evidence type="ECO:0000313" key="5">
    <source>
        <dbReference type="EMBL" id="URD78869.1"/>
    </source>
</evidence>
<organism evidence="5 6">
    <name type="scientific">Musa troglodytarum</name>
    <name type="common">fe'i banana</name>
    <dbReference type="NCBI Taxonomy" id="320322"/>
    <lineage>
        <taxon>Eukaryota</taxon>
        <taxon>Viridiplantae</taxon>
        <taxon>Streptophyta</taxon>
        <taxon>Embryophyta</taxon>
        <taxon>Tracheophyta</taxon>
        <taxon>Spermatophyta</taxon>
        <taxon>Magnoliopsida</taxon>
        <taxon>Liliopsida</taxon>
        <taxon>Zingiberales</taxon>
        <taxon>Musaceae</taxon>
        <taxon>Musa</taxon>
    </lineage>
</organism>
<evidence type="ECO:0000256" key="2">
    <source>
        <dbReference type="ARBA" id="ARBA00023043"/>
    </source>
</evidence>
<feature type="region of interest" description="Disordered" evidence="4">
    <location>
        <begin position="63"/>
        <end position="117"/>
    </location>
</feature>
<dbReference type="SUPFAM" id="SSF48403">
    <property type="entry name" value="Ankyrin repeat"/>
    <property type="match status" value="1"/>
</dbReference>